<keyword evidence="4" id="KW-0963">Cytoplasm</keyword>
<dbReference type="AlphaFoldDB" id="A0A812CI05"/>
<name>A0A812CI05_ACAPH</name>
<comment type="subcellular location">
    <subcellularLocation>
        <location evidence="2">Cytoplasm</location>
    </subcellularLocation>
    <subcellularLocation>
        <location evidence="1">Nucleus</location>
    </subcellularLocation>
</comment>
<feature type="domain" description="Cyclin-D1-binding protein 1-like N-terminal" evidence="7">
    <location>
        <begin position="47"/>
        <end position="183"/>
    </location>
</feature>
<dbReference type="Pfam" id="PF20936">
    <property type="entry name" value="GCIP_C"/>
    <property type="match status" value="1"/>
</dbReference>
<protein>
    <submittedName>
        <fullName evidence="9">CCNDBP1</fullName>
    </submittedName>
</protein>
<comment type="caution">
    <text evidence="9">The sequence shown here is derived from an EMBL/GenBank/DDBJ whole genome shotgun (WGS) entry which is preliminary data.</text>
</comment>
<dbReference type="InterPro" id="IPR026907">
    <property type="entry name" value="GCIP-like"/>
</dbReference>
<keyword evidence="10" id="KW-1185">Reference proteome</keyword>
<evidence type="ECO:0000256" key="1">
    <source>
        <dbReference type="ARBA" id="ARBA00004123"/>
    </source>
</evidence>
<dbReference type="PANTHER" id="PTHR15492:SF1">
    <property type="entry name" value="CYCLIN-D1-BINDING PROTEIN 1"/>
    <property type="match status" value="1"/>
</dbReference>
<proteinExistence type="inferred from homology"/>
<reference evidence="9" key="1">
    <citation type="submission" date="2021-01" db="EMBL/GenBank/DDBJ databases">
        <authorList>
            <person name="Li R."/>
            <person name="Bekaert M."/>
        </authorList>
    </citation>
    <scope>NUCLEOTIDE SEQUENCE</scope>
    <source>
        <strain evidence="9">Farmed</strain>
    </source>
</reference>
<keyword evidence="6" id="KW-0131">Cell cycle</keyword>
<sequence length="337" mass="38090">MADYPHSENVFNDVVDNLGLVISQLQDGESQQTDNSNYEKVAYWDRIEKISQSLSHEVTIISMAFSKSPYPSPENVRKMLSKLETASLALVSNFYSLPKSQGLLLRDSFKKSTLDLITKVQTFVKSIQTGMASSPEMLQKTGVVWEHSDYFSNLPKDNKRAVIELMTWSLGLLLDALRELEETMAGGGQFDDLDDLIIESGQGLSNEDEWSEEDRTLLGPCQGLIKVANYSLKKAMKATEKGGHCDTFHQISEYDDMADHIKKLSPAVDQLGIALYPPMRHRLVRAYAEHLAEILRNFLNCLGGSHITCEDDMEWLNYLHKAIEHNMEKIHTLTNDK</sequence>
<evidence type="ECO:0000313" key="9">
    <source>
        <dbReference type="EMBL" id="CAE1265176.1"/>
    </source>
</evidence>
<evidence type="ECO:0000256" key="5">
    <source>
        <dbReference type="ARBA" id="ARBA00023242"/>
    </source>
</evidence>
<dbReference type="OrthoDB" id="41588at2759"/>
<evidence type="ECO:0000256" key="3">
    <source>
        <dbReference type="ARBA" id="ARBA00008940"/>
    </source>
</evidence>
<dbReference type="Gene3D" id="1.20.1420.10">
    <property type="entry name" value="Talin, central domain"/>
    <property type="match status" value="1"/>
</dbReference>
<evidence type="ECO:0000256" key="6">
    <source>
        <dbReference type="ARBA" id="ARBA00023306"/>
    </source>
</evidence>
<dbReference type="Proteomes" id="UP000597762">
    <property type="component" value="Unassembled WGS sequence"/>
</dbReference>
<dbReference type="InterPro" id="IPR049317">
    <property type="entry name" value="GCIP-like_N"/>
</dbReference>
<gene>
    <name evidence="9" type="ORF">SPHA_34559</name>
</gene>
<evidence type="ECO:0000256" key="4">
    <source>
        <dbReference type="ARBA" id="ARBA00022490"/>
    </source>
</evidence>
<evidence type="ECO:0000259" key="7">
    <source>
        <dbReference type="Pfam" id="PF13324"/>
    </source>
</evidence>
<dbReference type="Pfam" id="PF13324">
    <property type="entry name" value="GCIP_N"/>
    <property type="match status" value="1"/>
</dbReference>
<evidence type="ECO:0000256" key="2">
    <source>
        <dbReference type="ARBA" id="ARBA00004496"/>
    </source>
</evidence>
<organism evidence="9 10">
    <name type="scientific">Acanthosepion pharaonis</name>
    <name type="common">Pharaoh cuttlefish</name>
    <name type="synonym">Sepia pharaonis</name>
    <dbReference type="NCBI Taxonomy" id="158019"/>
    <lineage>
        <taxon>Eukaryota</taxon>
        <taxon>Metazoa</taxon>
        <taxon>Spiralia</taxon>
        <taxon>Lophotrochozoa</taxon>
        <taxon>Mollusca</taxon>
        <taxon>Cephalopoda</taxon>
        <taxon>Coleoidea</taxon>
        <taxon>Decapodiformes</taxon>
        <taxon>Sepiida</taxon>
        <taxon>Sepiina</taxon>
        <taxon>Sepiidae</taxon>
        <taxon>Acanthosepion</taxon>
    </lineage>
</organism>
<comment type="similarity">
    <text evidence="3">Belongs to the CCNDBP1 family.</text>
</comment>
<feature type="domain" description="Cyclin-D1-binding protein 1-like C-terminal" evidence="8">
    <location>
        <begin position="194"/>
        <end position="298"/>
    </location>
</feature>
<evidence type="ECO:0000313" key="10">
    <source>
        <dbReference type="Proteomes" id="UP000597762"/>
    </source>
</evidence>
<dbReference type="GO" id="GO:0005737">
    <property type="term" value="C:cytoplasm"/>
    <property type="evidence" value="ECO:0007669"/>
    <property type="project" value="UniProtKB-SubCell"/>
</dbReference>
<dbReference type="Gene3D" id="1.20.1410.10">
    <property type="entry name" value="I/LWEQ domain"/>
    <property type="match status" value="1"/>
</dbReference>
<keyword evidence="5" id="KW-0539">Nucleus</keyword>
<accession>A0A812CI05</accession>
<dbReference type="GO" id="GO:0005634">
    <property type="term" value="C:nucleus"/>
    <property type="evidence" value="ECO:0007669"/>
    <property type="project" value="UniProtKB-SubCell"/>
</dbReference>
<evidence type="ECO:0000259" key="8">
    <source>
        <dbReference type="Pfam" id="PF20936"/>
    </source>
</evidence>
<dbReference type="PANTHER" id="PTHR15492">
    <property type="entry name" value="CYCLIN D1-BINDING PROTEIN 1"/>
    <property type="match status" value="1"/>
</dbReference>
<dbReference type="InterPro" id="IPR049318">
    <property type="entry name" value="GCIP_C"/>
</dbReference>
<dbReference type="EMBL" id="CAHIKZ030001469">
    <property type="protein sequence ID" value="CAE1265176.1"/>
    <property type="molecule type" value="Genomic_DNA"/>
</dbReference>